<dbReference type="InterPro" id="IPR009344">
    <property type="entry name" value="BDV_G"/>
</dbReference>
<keyword evidence="1" id="KW-1133">Transmembrane helix</keyword>
<sequence length="508" mass="57660">MELLLLHLLLLSIPASRGLGFEAFKCETSSTPSSVKLNSLSRPREERNITCSIIYKRPIKTDPLEARVKECRLYTIYTSWGVFQQCTQSYKLIIQSGGCVETSHGFPVDPCEEWWYRGPDHPDIWAMARQHYKTEVCICKPEERVTLAISSVSPHLHCSFDDCSTCSPMDISAGTCLLRSGLELTFASQTPQPDSQNEEGDYLYYSTPPHIMVPTVHASFPLTDWKYKDDQYTITCTKPAKTKKRRKRDTTQQYILDLIQSDLDLGVEAHAYTELLWKMALSQPLHDYTSLVRMVLRRQDVTGTTDGTTLIYWLCERQSEVTFLPWDNSTLYPPVQRGNWTGFYHPRTSILYETSPPAPSHLYILIKVGDTSYLGSTASGQRPTMIHSPRTASITKQISNHRDALVDLRTAVHFTDPTFYAVGRPVDEEALRHEMTEVSLTHSMSTAGGFGWVNSLSPWSGVLGIYLQIAHVGGFLFVSFLIVRVIKKAYNLVKYGRFAVVWQPEYNP</sequence>
<gene>
    <name evidence="2" type="primary">G</name>
</gene>
<evidence type="ECO:0000256" key="1">
    <source>
        <dbReference type="SAM" id="Phobius"/>
    </source>
</evidence>
<accession>A0AA48P925</accession>
<keyword evidence="1" id="KW-0812">Transmembrane</keyword>
<organism evidence="2">
    <name type="scientific">Para molly bornavirus</name>
    <dbReference type="NCBI Taxonomy" id="3067900"/>
    <lineage>
        <taxon>Viruses</taxon>
        <taxon>Riboviria</taxon>
        <taxon>Orthornavirae</taxon>
        <taxon>Negarnaviricota</taxon>
        <taxon>Haploviricotina</taxon>
        <taxon>Monjiviricetes</taxon>
        <taxon>Mononegavirales</taxon>
        <taxon>Bornaviridae</taxon>
        <taxon>Cultervirus</taxon>
        <taxon>Cultervirus poeciliae</taxon>
    </lineage>
</organism>
<protein>
    <submittedName>
        <fullName evidence="2">Glycoprotein</fullName>
    </submittedName>
</protein>
<feature type="transmembrane region" description="Helical" evidence="1">
    <location>
        <begin position="465"/>
        <end position="486"/>
    </location>
</feature>
<reference evidence="2" key="1">
    <citation type="journal article" date="2023" name="bioRxiv">
        <title>Diving Deep into Fish Bornaviruses: Uncovering Hidden Diversity and Transcriptional Strategies through Comprehensive Data Mining.</title>
        <authorList>
            <person name="Eshak M."/>
            <person name="Rubbenstroth D."/>
            <person name="Beer M."/>
            <person name="Pfaff F."/>
        </authorList>
    </citation>
    <scope>NUCLEOTIDE SEQUENCE</scope>
    <source>
        <strain evidence="2">SRS11708040</strain>
    </source>
</reference>
<keyword evidence="1" id="KW-0472">Membrane</keyword>
<dbReference type="EMBL" id="BK063657">
    <property type="protein sequence ID" value="DBA13205.1"/>
    <property type="molecule type" value="Viral_cRNA"/>
</dbReference>
<dbReference type="Pfam" id="PF06208">
    <property type="entry name" value="BDV_G"/>
    <property type="match status" value="1"/>
</dbReference>
<proteinExistence type="predicted"/>
<name>A0AA48P925_9MONO</name>
<evidence type="ECO:0000313" key="2">
    <source>
        <dbReference type="EMBL" id="DBA13205.1"/>
    </source>
</evidence>